<sequence>MVEIRLENDIDDDQQSNDHHEGNECEIAWLFRNGHSNDQQNDDENNDRVEIQPDNNQQELEEELREQLEIERYQRRRPRRQIDIEQINNDLEEFRRLNFIEPVPVEQREPAPAG</sequence>
<evidence type="ECO:0000313" key="2">
    <source>
        <dbReference type="EMBL" id="KAH9416499.1"/>
    </source>
</evidence>
<keyword evidence="3" id="KW-1185">Reference proteome</keyword>
<gene>
    <name evidence="2" type="ORF">DERP_014550</name>
</gene>
<evidence type="ECO:0000256" key="1">
    <source>
        <dbReference type="SAM" id="MobiDB-lite"/>
    </source>
</evidence>
<feature type="region of interest" description="Disordered" evidence="1">
    <location>
        <begin position="1"/>
        <end position="62"/>
    </location>
</feature>
<evidence type="ECO:0000313" key="3">
    <source>
        <dbReference type="Proteomes" id="UP000887458"/>
    </source>
</evidence>
<protein>
    <submittedName>
        <fullName evidence="2">Uncharacterized protein</fullName>
    </submittedName>
</protein>
<accession>A0ABQ8J1T4</accession>
<comment type="caution">
    <text evidence="2">The sequence shown here is derived from an EMBL/GenBank/DDBJ whole genome shotgun (WGS) entry which is preliminary data.</text>
</comment>
<dbReference type="EMBL" id="NJHN03000091">
    <property type="protein sequence ID" value="KAH9416499.1"/>
    <property type="molecule type" value="Genomic_DNA"/>
</dbReference>
<name>A0ABQ8J1T4_DERPT</name>
<organism evidence="2 3">
    <name type="scientific">Dermatophagoides pteronyssinus</name>
    <name type="common">European house dust mite</name>
    <dbReference type="NCBI Taxonomy" id="6956"/>
    <lineage>
        <taxon>Eukaryota</taxon>
        <taxon>Metazoa</taxon>
        <taxon>Ecdysozoa</taxon>
        <taxon>Arthropoda</taxon>
        <taxon>Chelicerata</taxon>
        <taxon>Arachnida</taxon>
        <taxon>Acari</taxon>
        <taxon>Acariformes</taxon>
        <taxon>Sarcoptiformes</taxon>
        <taxon>Astigmata</taxon>
        <taxon>Psoroptidia</taxon>
        <taxon>Analgoidea</taxon>
        <taxon>Pyroglyphidae</taxon>
        <taxon>Dermatophagoidinae</taxon>
        <taxon>Dermatophagoides</taxon>
    </lineage>
</organism>
<proteinExistence type="predicted"/>
<dbReference type="Proteomes" id="UP000887458">
    <property type="component" value="Unassembled WGS sequence"/>
</dbReference>
<reference evidence="2 3" key="1">
    <citation type="journal article" date="2018" name="J. Allergy Clin. Immunol.">
        <title>High-quality assembly of Dermatophagoides pteronyssinus genome and transcriptome reveals a wide range of novel allergens.</title>
        <authorList>
            <person name="Liu X.Y."/>
            <person name="Yang K.Y."/>
            <person name="Wang M.Q."/>
            <person name="Kwok J.S."/>
            <person name="Zeng X."/>
            <person name="Yang Z."/>
            <person name="Xiao X.J."/>
            <person name="Lau C.P."/>
            <person name="Li Y."/>
            <person name="Huang Z.M."/>
            <person name="Ba J.G."/>
            <person name="Yim A.K."/>
            <person name="Ouyang C.Y."/>
            <person name="Ngai S.M."/>
            <person name="Chan T.F."/>
            <person name="Leung E.L."/>
            <person name="Liu L."/>
            <person name="Liu Z.G."/>
            <person name="Tsui S.K."/>
        </authorList>
    </citation>
    <scope>NUCLEOTIDE SEQUENCE [LARGE SCALE GENOMIC DNA]</scope>
    <source>
        <strain evidence="2">Derp</strain>
    </source>
</reference>
<reference evidence="2 3" key="2">
    <citation type="journal article" date="2022" name="Mol. Biol. Evol.">
        <title>Comparative Genomics Reveals Insights into the Divergent Evolution of Astigmatic Mites and Household Pest Adaptations.</title>
        <authorList>
            <person name="Xiong Q."/>
            <person name="Wan A.T."/>
            <person name="Liu X."/>
            <person name="Fung C.S."/>
            <person name="Xiao X."/>
            <person name="Malainual N."/>
            <person name="Hou J."/>
            <person name="Wang L."/>
            <person name="Wang M."/>
            <person name="Yang K.Y."/>
            <person name="Cui Y."/>
            <person name="Leung E.L."/>
            <person name="Nong W."/>
            <person name="Shin S.K."/>
            <person name="Au S.W."/>
            <person name="Jeong K.Y."/>
            <person name="Chew F.T."/>
            <person name="Hui J.H."/>
            <person name="Leung T.F."/>
            <person name="Tungtrongchitr A."/>
            <person name="Zhong N."/>
            <person name="Liu Z."/>
            <person name="Tsui S.K."/>
        </authorList>
    </citation>
    <scope>NUCLEOTIDE SEQUENCE [LARGE SCALE GENOMIC DNA]</scope>
    <source>
        <strain evidence="2">Derp</strain>
    </source>
</reference>